<keyword evidence="2" id="KW-1185">Reference proteome</keyword>
<dbReference type="Proteomes" id="UP000290407">
    <property type="component" value="Unassembled WGS sequence"/>
</dbReference>
<name>A0A4Q2US68_9BACT</name>
<dbReference type="SUPFAM" id="SSF48208">
    <property type="entry name" value="Six-hairpin glycosidases"/>
    <property type="match status" value="1"/>
</dbReference>
<organism evidence="1 2">
    <name type="scientific">Spirosoma sordidisoli</name>
    <dbReference type="NCBI Taxonomy" id="2502893"/>
    <lineage>
        <taxon>Bacteria</taxon>
        <taxon>Pseudomonadati</taxon>
        <taxon>Bacteroidota</taxon>
        <taxon>Cytophagia</taxon>
        <taxon>Cytophagales</taxon>
        <taxon>Cytophagaceae</taxon>
        <taxon>Spirosoma</taxon>
    </lineage>
</organism>
<comment type="caution">
    <text evidence="1">The sequence shown here is derived from an EMBL/GenBank/DDBJ whole genome shotgun (WGS) entry which is preliminary data.</text>
</comment>
<sequence length="867" mass="96902">MIRNRTSSAYVRRGLWLLVGLLPASVAWAQSAKSIALGNEQIRLRWWAGASGYQLAELSVRQARQWKPVANPSGEFTLLYTASKPAAEPERTFTDNTGQAFPGEAYHYQRDQWRQTTNSVGLNTAGTAYHFFPQEASQSGPNRIRFRHETEVATIVSDWSIDAKHPSDLLVSQTVTVKKPGFYSSASPTVATVAETDMRWAAVPGYCQGDAIQRDFVRAYAYGQGVPDLPVIYRERCASTLCPMVSTKSGQTLAVIPDPSLGRDPWAVDKITQEDWNIGLSHKNRRSQLSPTLYFPVLGEPKSERKAGEVFTYSVRISLLDGDWYKMLNHAVYDVFRFGESVALRQNRQSLTDRIHQMHQYLTNPKTSLWNVEEFEGKKIGAQSYLGGVVGSNKDAMKNSDYGAMWMLAGATQDPLLTQNVLPYALNFKLAQQETNDDFFKGAVEGQYYLAKSKKFVEEWGPVVEPIGLTYYTMLDIGNMLLFEPDNADLKTRLRLGADRLLVWQKPAGNWAVAYDKATDQEVFLDIPDVRPTFYGLIVAYRLLRDEKYLRAARKGADWFLTNAVDKGHFLGVCGDARYAPDFATGQAAQALLDLYDLTKDQRYKDAAIRTARLYTTSIYTHPIVSQAAKQVNGTSRQDWEITQSGLSFEHGGIFGSANRHGPIQLASHAGLFVRMYGLTKEPIFADMARSAAIGRHAFVDDKTSVASYYWNTMNRGAGPYPHHAWWQIGWITDYLMAEAELRSGGKVSFPRGFVTPKVGPHQTYGFAPGQIYGQPASLLIRDELVTPADPNIDYITAVSPDQKKLFVVLLNSRAQATTTTVRLQPAGIRTGTGRLKSLTSQKNLDAQRASLTLPPFGIDVWQFDWQ</sequence>
<dbReference type="InterPro" id="IPR008928">
    <property type="entry name" value="6-hairpin_glycosidase_sf"/>
</dbReference>
<dbReference type="EMBL" id="SBLB01000002">
    <property type="protein sequence ID" value="RYC70540.1"/>
    <property type="molecule type" value="Genomic_DNA"/>
</dbReference>
<reference evidence="1 2" key="1">
    <citation type="submission" date="2019-01" db="EMBL/GenBank/DDBJ databases">
        <title>Spirosoma flava sp. nov., a propanil-degrading bacterium isolated from herbicide-contaminated soil.</title>
        <authorList>
            <person name="Zhang L."/>
            <person name="Jiang J.-D."/>
        </authorList>
    </citation>
    <scope>NUCLEOTIDE SEQUENCE [LARGE SCALE GENOMIC DNA]</scope>
    <source>
        <strain evidence="1 2">TY50</strain>
    </source>
</reference>
<dbReference type="Gene3D" id="1.50.10.20">
    <property type="match status" value="1"/>
</dbReference>
<dbReference type="AlphaFoldDB" id="A0A4Q2US68"/>
<gene>
    <name evidence="1" type="ORF">EQG79_08950</name>
</gene>
<evidence type="ECO:0000313" key="1">
    <source>
        <dbReference type="EMBL" id="RYC70540.1"/>
    </source>
</evidence>
<accession>A0A4Q2US68</accession>
<protein>
    <submittedName>
        <fullName evidence="1">Glycerophosphoryl diester phosphodiesterase</fullName>
    </submittedName>
</protein>
<evidence type="ECO:0000313" key="2">
    <source>
        <dbReference type="Proteomes" id="UP000290407"/>
    </source>
</evidence>
<dbReference type="GO" id="GO:0005975">
    <property type="term" value="P:carbohydrate metabolic process"/>
    <property type="evidence" value="ECO:0007669"/>
    <property type="project" value="InterPro"/>
</dbReference>
<proteinExistence type="predicted"/>